<evidence type="ECO:0000313" key="3">
    <source>
        <dbReference type="Proteomes" id="UP001226867"/>
    </source>
</evidence>
<comment type="caution">
    <text evidence="2">The sequence shown here is derived from an EMBL/GenBank/DDBJ whole genome shotgun (WGS) entry which is preliminary data.</text>
</comment>
<dbReference type="Proteomes" id="UP001226867">
    <property type="component" value="Unassembled WGS sequence"/>
</dbReference>
<dbReference type="InterPro" id="IPR006145">
    <property type="entry name" value="PsdUridine_synth_RsuA/RluA"/>
</dbReference>
<dbReference type="PANTHER" id="PTHR21600">
    <property type="entry name" value="MITOCHONDRIAL RNA PSEUDOURIDINE SYNTHASE"/>
    <property type="match status" value="1"/>
</dbReference>
<dbReference type="GO" id="GO:0160142">
    <property type="term" value="F:23S rRNA pseudouridine(746) synthase activity"/>
    <property type="evidence" value="ECO:0007669"/>
    <property type="project" value="UniProtKB-EC"/>
</dbReference>
<dbReference type="Gene3D" id="3.30.2350.10">
    <property type="entry name" value="Pseudouridine synthase"/>
    <property type="match status" value="1"/>
</dbReference>
<dbReference type="InterPro" id="IPR020103">
    <property type="entry name" value="PsdUridine_synth_cat_dom_sf"/>
</dbReference>
<name>A0ABT9SDX1_9BURK</name>
<organism evidence="2 3">
    <name type="scientific">Variovorax ginsengisoli</name>
    <dbReference type="NCBI Taxonomy" id="363844"/>
    <lineage>
        <taxon>Bacteria</taxon>
        <taxon>Pseudomonadati</taxon>
        <taxon>Pseudomonadota</taxon>
        <taxon>Betaproteobacteria</taxon>
        <taxon>Burkholderiales</taxon>
        <taxon>Comamonadaceae</taxon>
        <taxon>Variovorax</taxon>
    </lineage>
</organism>
<gene>
    <name evidence="2" type="ORF">J2W36_004826</name>
</gene>
<evidence type="ECO:0000259" key="1">
    <source>
        <dbReference type="Pfam" id="PF00849"/>
    </source>
</evidence>
<sequence length="303" mass="33813">MPPRLAATAPLPTRRGVGPSTVGLPAGEWPTLLDFLLARFPGVAEATWRSRMHAGDVVDEKGRPVQPAQPYRPHQRLYYYREIEDEPRIPVEERVLFQDAHLLVADKPHFLPVTPTGKYLQESLLVRLKRRLGIDTLAPIHRIDRGTAGLVLFCVDPAGRAAYQKLFADRGVRKQYEAIVHWPSGVVLPAVRHSRLVPDASFLRTAEVAGEPNSTTHFELLERIGDDHARLRLSPVTGRKHQLRVHCNALGMPLVNDPVYPVLLPAAEDDHAAPLKLLARQLSFRDPVTGALREFQSTLTLDA</sequence>
<accession>A0ABT9SDX1</accession>
<dbReference type="RefSeq" id="WP_307692283.1">
    <property type="nucleotide sequence ID" value="NZ_JAUSRO010000019.1"/>
</dbReference>
<dbReference type="PROSITE" id="PS01129">
    <property type="entry name" value="PSI_RLU"/>
    <property type="match status" value="1"/>
</dbReference>
<dbReference type="InterPro" id="IPR050188">
    <property type="entry name" value="RluA_PseudoU_synthase"/>
</dbReference>
<keyword evidence="3" id="KW-1185">Reference proteome</keyword>
<dbReference type="GO" id="GO:0160151">
    <property type="term" value="F:tRNA pseudouridine(32) synthase activity"/>
    <property type="evidence" value="ECO:0007669"/>
    <property type="project" value="UniProtKB-EC"/>
</dbReference>
<dbReference type="PANTHER" id="PTHR21600:SF84">
    <property type="entry name" value="PSEUDOURIDINE SYNTHASE RSUA_RLUA-LIKE DOMAIN-CONTAINING PROTEIN"/>
    <property type="match status" value="1"/>
</dbReference>
<dbReference type="SUPFAM" id="SSF55120">
    <property type="entry name" value="Pseudouridine synthase"/>
    <property type="match status" value="1"/>
</dbReference>
<dbReference type="EMBL" id="JAUSRO010000019">
    <property type="protein sequence ID" value="MDP9902549.1"/>
    <property type="molecule type" value="Genomic_DNA"/>
</dbReference>
<dbReference type="Pfam" id="PF00849">
    <property type="entry name" value="PseudoU_synth_2"/>
    <property type="match status" value="1"/>
</dbReference>
<dbReference type="InterPro" id="IPR006224">
    <property type="entry name" value="PsdUridine_synth_RluA-like_CS"/>
</dbReference>
<feature type="domain" description="Pseudouridine synthase RsuA/RluA-like" evidence="1">
    <location>
        <begin position="101"/>
        <end position="249"/>
    </location>
</feature>
<proteinExistence type="predicted"/>
<protein>
    <submittedName>
        <fullName evidence="2">tRNA pseudouridine32 synthase/23S rRNA pseudouridine746 synthase</fullName>
        <ecNumber evidence="2">5.4.99.28</ecNumber>
        <ecNumber evidence="2">5.4.99.29</ecNumber>
    </submittedName>
</protein>
<evidence type="ECO:0000313" key="2">
    <source>
        <dbReference type="EMBL" id="MDP9902549.1"/>
    </source>
</evidence>
<dbReference type="EC" id="5.4.99.28" evidence="2"/>
<keyword evidence="2" id="KW-0413">Isomerase</keyword>
<reference evidence="2 3" key="1">
    <citation type="submission" date="2023-07" db="EMBL/GenBank/DDBJ databases">
        <title>Sorghum-associated microbial communities from plants grown in Nebraska, USA.</title>
        <authorList>
            <person name="Schachtman D."/>
        </authorList>
    </citation>
    <scope>NUCLEOTIDE SEQUENCE [LARGE SCALE GENOMIC DNA]</scope>
    <source>
        <strain evidence="2 3">DS1607</strain>
    </source>
</reference>
<dbReference type="EC" id="5.4.99.29" evidence="2"/>